<evidence type="ECO:0000313" key="2">
    <source>
        <dbReference type="Proteomes" id="UP000030746"/>
    </source>
</evidence>
<dbReference type="SUPFAM" id="SSF56672">
    <property type="entry name" value="DNA/RNA polymerases"/>
    <property type="match status" value="1"/>
</dbReference>
<name>V3ZHS4_LOTGI</name>
<dbReference type="InterPro" id="IPR043502">
    <property type="entry name" value="DNA/RNA_pol_sf"/>
</dbReference>
<dbReference type="AlphaFoldDB" id="V3ZHS4"/>
<evidence type="ECO:0000313" key="1">
    <source>
        <dbReference type="EMBL" id="ESO83767.1"/>
    </source>
</evidence>
<dbReference type="EMBL" id="KB203598">
    <property type="protein sequence ID" value="ESO83767.1"/>
    <property type="molecule type" value="Genomic_DNA"/>
</dbReference>
<accession>V3ZHS4</accession>
<dbReference type="InterPro" id="IPR052055">
    <property type="entry name" value="Hepadnavirus_pol/RT"/>
</dbReference>
<dbReference type="InterPro" id="IPR043128">
    <property type="entry name" value="Rev_trsase/Diguanyl_cyclase"/>
</dbReference>
<dbReference type="PANTHER" id="PTHR33050">
    <property type="entry name" value="REVERSE TRANSCRIPTASE DOMAIN-CONTAINING PROTEIN"/>
    <property type="match status" value="1"/>
</dbReference>
<protein>
    <recommendedName>
        <fullName evidence="3">Reverse transcriptase domain-containing protein</fullName>
    </recommendedName>
</protein>
<dbReference type="HOGENOM" id="CLU_523048_0_0_1"/>
<dbReference type="GeneID" id="20241037"/>
<dbReference type="PANTHER" id="PTHR33050:SF7">
    <property type="entry name" value="RIBONUCLEASE H"/>
    <property type="match status" value="1"/>
</dbReference>
<dbReference type="OrthoDB" id="6019648at2759"/>
<dbReference type="CTD" id="20241037"/>
<reference evidence="1 2" key="1">
    <citation type="journal article" date="2013" name="Nature">
        <title>Insights into bilaterian evolution from three spiralian genomes.</title>
        <authorList>
            <person name="Simakov O."/>
            <person name="Marletaz F."/>
            <person name="Cho S.J."/>
            <person name="Edsinger-Gonzales E."/>
            <person name="Havlak P."/>
            <person name="Hellsten U."/>
            <person name="Kuo D.H."/>
            <person name="Larsson T."/>
            <person name="Lv J."/>
            <person name="Arendt D."/>
            <person name="Savage R."/>
            <person name="Osoegawa K."/>
            <person name="de Jong P."/>
            <person name="Grimwood J."/>
            <person name="Chapman J.A."/>
            <person name="Shapiro H."/>
            <person name="Aerts A."/>
            <person name="Otillar R.P."/>
            <person name="Terry A.Y."/>
            <person name="Boore J.L."/>
            <person name="Grigoriev I.V."/>
            <person name="Lindberg D.R."/>
            <person name="Seaver E.C."/>
            <person name="Weisblat D.A."/>
            <person name="Putnam N.H."/>
            <person name="Rokhsar D.S."/>
        </authorList>
    </citation>
    <scope>NUCLEOTIDE SEQUENCE [LARGE SCALE GENOMIC DNA]</scope>
</reference>
<dbReference type="Proteomes" id="UP000030746">
    <property type="component" value="Unassembled WGS sequence"/>
</dbReference>
<proteinExistence type="predicted"/>
<gene>
    <name evidence="1" type="ORF">LOTGIDRAFT_169005</name>
</gene>
<sequence length="521" mass="58657">MDSSQFENLMSYLPQMTTTPLSADSRQNLRSKPMETTINEIQAAAGAIPKKVRKMTKAELIEQIAELQENIDTRLSKLELSHQPLRLTSTVPCNKSTPKPSTAPMNMMMEDRPTTEVTIKNLQAIPEVQSSVAAQLDSMPIIGHADTRRLPDRPNPNEFYRSSAASLGLLQDHDTAVPGKPRQKSGMDLESQENIVNTVYWPHAFTSEITHIVKNRKAQIISQEAFILGAVNILMQPDTIVPLPEKLARLKLLKDVMKLAILNGWNHARQYHNCVLHGIEVGSHTWTSSFENLSHFTAVNDTNSTVSSNSFNSAKIKQSSNANSNTPRIQNIICYSYNYDKNVDTECAFSRDELSHNAVAGPFIDRPFNGQLVTSPLQTVCKDSVNTLKRRVVIDLSFPLENSINSGINRDSYLGNPFALTYPTVDTLAQLIHTKDQGCYLYKLDLCRAYRQLPVDPYDYCLLGYHWKNRYYVDTKLPFGLASAAMACQRTTNAISYMFNQLNHELSILNWRIVILTFKRG</sequence>
<dbReference type="Gene3D" id="3.10.10.10">
    <property type="entry name" value="HIV Type 1 Reverse Transcriptase, subunit A, domain 1"/>
    <property type="match status" value="1"/>
</dbReference>
<organism evidence="1 2">
    <name type="scientific">Lottia gigantea</name>
    <name type="common">Giant owl limpet</name>
    <dbReference type="NCBI Taxonomy" id="225164"/>
    <lineage>
        <taxon>Eukaryota</taxon>
        <taxon>Metazoa</taxon>
        <taxon>Spiralia</taxon>
        <taxon>Lophotrochozoa</taxon>
        <taxon>Mollusca</taxon>
        <taxon>Gastropoda</taxon>
        <taxon>Patellogastropoda</taxon>
        <taxon>Lottioidea</taxon>
        <taxon>Lottiidae</taxon>
        <taxon>Lottia</taxon>
    </lineage>
</organism>
<dbReference type="Gene3D" id="3.30.70.270">
    <property type="match status" value="1"/>
</dbReference>
<keyword evidence="2" id="KW-1185">Reference proteome</keyword>
<dbReference type="KEGG" id="lgi:LOTGIDRAFT_169005"/>
<evidence type="ECO:0008006" key="3">
    <source>
        <dbReference type="Google" id="ProtNLM"/>
    </source>
</evidence>
<dbReference type="RefSeq" id="XP_009065549.1">
    <property type="nucleotide sequence ID" value="XM_009067301.1"/>
</dbReference>